<proteinExistence type="predicted"/>
<accession>A0ABX8V6B7</accession>
<reference evidence="2 3" key="1">
    <citation type="journal article" date="2022" name="bioRxiv">
        <title>Ecology and evolution of chlamydial symbionts of arthropods.</title>
        <authorList>
            <person name="Halter T."/>
            <person name="Koestlbacher S."/>
            <person name="Collingro A."/>
            <person name="Sixt B.S."/>
            <person name="Toenshoff E.R."/>
            <person name="Hendrickx F."/>
            <person name="Kostanjsek R."/>
            <person name="Horn M."/>
        </authorList>
    </citation>
    <scope>NUCLEOTIDE SEQUENCE [LARGE SCALE GENOMIC DNA]</scope>
    <source>
        <strain evidence="2">W744xW776</strain>
    </source>
</reference>
<keyword evidence="3" id="KW-1185">Reference proteome</keyword>
<name>A0ABX8V6B7_9BACT</name>
<keyword evidence="1" id="KW-1133">Transmembrane helix</keyword>
<protein>
    <submittedName>
        <fullName evidence="2">Uncharacterized protein</fullName>
    </submittedName>
</protein>
<evidence type="ECO:0000313" key="2">
    <source>
        <dbReference type="EMBL" id="QYF48774.1"/>
    </source>
</evidence>
<dbReference type="Gene3D" id="1.20.1250.20">
    <property type="entry name" value="MFS general substrate transporter like domains"/>
    <property type="match status" value="1"/>
</dbReference>
<dbReference type="InterPro" id="IPR036259">
    <property type="entry name" value="MFS_trans_sf"/>
</dbReference>
<feature type="transmembrane region" description="Helical" evidence="1">
    <location>
        <begin position="109"/>
        <end position="131"/>
    </location>
</feature>
<organism evidence="2 3">
    <name type="scientific">Candidatus Rhabdochlamydia oedothoracis</name>
    <dbReference type="NCBI Taxonomy" id="2720720"/>
    <lineage>
        <taxon>Bacteria</taxon>
        <taxon>Pseudomonadati</taxon>
        <taxon>Chlamydiota</taxon>
        <taxon>Chlamydiia</taxon>
        <taxon>Parachlamydiales</taxon>
        <taxon>Candidatus Rhabdochlamydiaceae</taxon>
        <taxon>Candidatus Rhabdochlamydia</taxon>
    </lineage>
</organism>
<sequence length="144" mass="16532">MHFKLEKTFKETHHFTFKRKLSWGMGISQLKKAFSFKGLRVIFLCSFLNIFAWSYFFGAAGGYYALSAGLLIRPFINRFKPEILFILGMFLSALVILSMPFLKSAGWLFFVMFFVCFFTSNAAALILSPLFSGSINSYRNDCFS</sequence>
<dbReference type="SUPFAM" id="SSF103473">
    <property type="entry name" value="MFS general substrate transporter"/>
    <property type="match status" value="1"/>
</dbReference>
<keyword evidence="1" id="KW-0472">Membrane</keyword>
<feature type="transmembrane region" description="Helical" evidence="1">
    <location>
        <begin position="41"/>
        <end position="63"/>
    </location>
</feature>
<evidence type="ECO:0000313" key="3">
    <source>
        <dbReference type="Proteomes" id="UP000826014"/>
    </source>
</evidence>
<dbReference type="EMBL" id="CP075587">
    <property type="protein sequence ID" value="QYF48774.1"/>
    <property type="molecule type" value="Genomic_DNA"/>
</dbReference>
<dbReference type="Proteomes" id="UP000826014">
    <property type="component" value="Chromosome"/>
</dbReference>
<keyword evidence="1" id="KW-0812">Transmembrane</keyword>
<gene>
    <name evidence="2" type="ORF">RHABOEDO_000989</name>
</gene>
<feature type="transmembrane region" description="Helical" evidence="1">
    <location>
        <begin position="83"/>
        <end position="102"/>
    </location>
</feature>
<evidence type="ECO:0000256" key="1">
    <source>
        <dbReference type="SAM" id="Phobius"/>
    </source>
</evidence>